<dbReference type="AlphaFoldDB" id="A0A7W5E4T3"/>
<dbReference type="CDD" id="cd02440">
    <property type="entry name" value="AdoMet_MTases"/>
    <property type="match status" value="1"/>
</dbReference>
<proteinExistence type="predicted"/>
<reference evidence="3 4" key="1">
    <citation type="submission" date="2020-08" db="EMBL/GenBank/DDBJ databases">
        <title>Genomic Encyclopedia of Type Strains, Phase III (KMG-III): the genomes of soil and plant-associated and newly described type strains.</title>
        <authorList>
            <person name="Whitman W."/>
        </authorList>
    </citation>
    <scope>NUCLEOTIDE SEQUENCE [LARGE SCALE GENOMIC DNA]</scope>
    <source>
        <strain evidence="3 4">CECT 8075</strain>
    </source>
</reference>
<evidence type="ECO:0000256" key="1">
    <source>
        <dbReference type="SAM" id="MobiDB-lite"/>
    </source>
</evidence>
<feature type="region of interest" description="Disordered" evidence="1">
    <location>
        <begin position="79"/>
        <end position="98"/>
    </location>
</feature>
<dbReference type="Proteomes" id="UP000536179">
    <property type="component" value="Unassembled WGS sequence"/>
</dbReference>
<feature type="region of interest" description="Disordered" evidence="1">
    <location>
        <begin position="1"/>
        <end position="30"/>
    </location>
</feature>
<dbReference type="Pfam" id="PF08241">
    <property type="entry name" value="Methyltransf_11"/>
    <property type="match status" value="1"/>
</dbReference>
<dbReference type="RefSeq" id="WP_246421125.1">
    <property type="nucleotide sequence ID" value="NZ_JACHXU010000032.1"/>
</dbReference>
<gene>
    <name evidence="3" type="ORF">FHS27_005969</name>
</gene>
<evidence type="ECO:0000313" key="3">
    <source>
        <dbReference type="EMBL" id="MBB3210123.1"/>
    </source>
</evidence>
<evidence type="ECO:0000259" key="2">
    <source>
        <dbReference type="Pfam" id="PF08241"/>
    </source>
</evidence>
<sequence length="303" mass="32943">MPEPSPDAPGSPSRGSHSRSGRSEKASWRRPVGVAPGTWRYVHEGTIATRYDEFVAATPLCQVDMTMLSEVFPGDRAASVPAERASESDAAAGQGSAEGITDPLQKKWVFDLGCGTGRASEVLAANGYEVAAVDLSIPMLREVAARRLSSVVTIQANLVELDAIADDVAHGAVCLFSTLGMIQGRANRRQFLTHVRRIVAPGGKFYLHVHHRYSALSSVPGIRQLLTTGLRSLTRSDWEFGDAVYAYRGLPDMFLHQFSRRELMADFAASGWRVDRWVDLSIDGASVRDSRWGIAGGFLIVVE</sequence>
<keyword evidence="3" id="KW-0489">Methyltransferase</keyword>
<name>A0A7W5E4T3_9BACT</name>
<organism evidence="3 4">
    <name type="scientific">Aporhodopirellula rubra</name>
    <dbReference type="NCBI Taxonomy" id="980271"/>
    <lineage>
        <taxon>Bacteria</taxon>
        <taxon>Pseudomonadati</taxon>
        <taxon>Planctomycetota</taxon>
        <taxon>Planctomycetia</taxon>
        <taxon>Pirellulales</taxon>
        <taxon>Pirellulaceae</taxon>
        <taxon>Aporhodopirellula</taxon>
    </lineage>
</organism>
<keyword evidence="4" id="KW-1185">Reference proteome</keyword>
<dbReference type="InterPro" id="IPR013216">
    <property type="entry name" value="Methyltransf_11"/>
</dbReference>
<dbReference type="Gene3D" id="3.40.50.150">
    <property type="entry name" value="Vaccinia Virus protein VP39"/>
    <property type="match status" value="1"/>
</dbReference>
<comment type="caution">
    <text evidence="3">The sequence shown here is derived from an EMBL/GenBank/DDBJ whole genome shotgun (WGS) entry which is preliminary data.</text>
</comment>
<accession>A0A7W5E4T3</accession>
<dbReference type="GO" id="GO:0032259">
    <property type="term" value="P:methylation"/>
    <property type="evidence" value="ECO:0007669"/>
    <property type="project" value="UniProtKB-KW"/>
</dbReference>
<protein>
    <submittedName>
        <fullName evidence="3">SAM-dependent methyltransferase</fullName>
    </submittedName>
</protein>
<evidence type="ECO:0000313" key="4">
    <source>
        <dbReference type="Proteomes" id="UP000536179"/>
    </source>
</evidence>
<dbReference type="GO" id="GO:0008757">
    <property type="term" value="F:S-adenosylmethionine-dependent methyltransferase activity"/>
    <property type="evidence" value="ECO:0007669"/>
    <property type="project" value="InterPro"/>
</dbReference>
<dbReference type="EMBL" id="JACHXU010000032">
    <property type="protein sequence ID" value="MBB3210123.1"/>
    <property type="molecule type" value="Genomic_DNA"/>
</dbReference>
<dbReference type="SUPFAM" id="SSF53335">
    <property type="entry name" value="S-adenosyl-L-methionine-dependent methyltransferases"/>
    <property type="match status" value="1"/>
</dbReference>
<feature type="domain" description="Methyltransferase type 11" evidence="2">
    <location>
        <begin position="111"/>
        <end position="207"/>
    </location>
</feature>
<keyword evidence="3" id="KW-0808">Transferase</keyword>
<dbReference type="InterPro" id="IPR029063">
    <property type="entry name" value="SAM-dependent_MTases_sf"/>
</dbReference>